<protein>
    <submittedName>
        <fullName evidence="2">Uncharacterized protein</fullName>
    </submittedName>
</protein>
<organism evidence="2">
    <name type="scientific">marine metagenome</name>
    <dbReference type="NCBI Taxonomy" id="408172"/>
    <lineage>
        <taxon>unclassified sequences</taxon>
        <taxon>metagenomes</taxon>
        <taxon>ecological metagenomes</taxon>
    </lineage>
</organism>
<dbReference type="InterPro" id="IPR002347">
    <property type="entry name" value="SDR_fam"/>
</dbReference>
<dbReference type="PANTHER" id="PTHR43658:SF8">
    <property type="entry name" value="17-BETA-HYDROXYSTEROID DEHYDROGENASE 14-RELATED"/>
    <property type="match status" value="1"/>
</dbReference>
<dbReference type="InterPro" id="IPR036291">
    <property type="entry name" value="NAD(P)-bd_dom_sf"/>
</dbReference>
<dbReference type="AlphaFoldDB" id="A0A382N0T6"/>
<sequence>MLLKDKVAFITGAASGLGRATAENFIAAGANVMIFDLNEENAEKAASELGDNATFAAGDVANADAVSAAI</sequence>
<name>A0A382N0T6_9ZZZZ</name>
<evidence type="ECO:0000313" key="2">
    <source>
        <dbReference type="EMBL" id="SVC54380.1"/>
    </source>
</evidence>
<dbReference type="SUPFAM" id="SSF51735">
    <property type="entry name" value="NAD(P)-binding Rossmann-fold domains"/>
    <property type="match status" value="1"/>
</dbReference>
<reference evidence="2" key="1">
    <citation type="submission" date="2018-05" db="EMBL/GenBank/DDBJ databases">
        <authorList>
            <person name="Lanie J.A."/>
            <person name="Ng W.-L."/>
            <person name="Kazmierczak K.M."/>
            <person name="Andrzejewski T.M."/>
            <person name="Davidsen T.M."/>
            <person name="Wayne K.J."/>
            <person name="Tettelin H."/>
            <person name="Glass J.I."/>
            <person name="Rusch D."/>
            <person name="Podicherti R."/>
            <person name="Tsui H.-C.T."/>
            <person name="Winkler M.E."/>
        </authorList>
    </citation>
    <scope>NUCLEOTIDE SEQUENCE</scope>
</reference>
<feature type="non-terminal residue" evidence="2">
    <location>
        <position position="70"/>
    </location>
</feature>
<dbReference type="PANTHER" id="PTHR43658">
    <property type="entry name" value="SHORT-CHAIN DEHYDROGENASE/REDUCTASE"/>
    <property type="match status" value="1"/>
</dbReference>
<dbReference type="EMBL" id="UINC01097019">
    <property type="protein sequence ID" value="SVC54380.1"/>
    <property type="molecule type" value="Genomic_DNA"/>
</dbReference>
<proteinExistence type="predicted"/>
<dbReference type="GO" id="GO:0016491">
    <property type="term" value="F:oxidoreductase activity"/>
    <property type="evidence" value="ECO:0007669"/>
    <property type="project" value="UniProtKB-KW"/>
</dbReference>
<dbReference type="Gene3D" id="3.40.50.720">
    <property type="entry name" value="NAD(P)-binding Rossmann-like Domain"/>
    <property type="match status" value="1"/>
</dbReference>
<keyword evidence="1" id="KW-0560">Oxidoreductase</keyword>
<dbReference type="Pfam" id="PF00106">
    <property type="entry name" value="adh_short"/>
    <property type="match status" value="1"/>
</dbReference>
<gene>
    <name evidence="2" type="ORF">METZ01_LOCUS307234</name>
</gene>
<accession>A0A382N0T6</accession>
<evidence type="ECO:0000256" key="1">
    <source>
        <dbReference type="ARBA" id="ARBA00023002"/>
    </source>
</evidence>